<dbReference type="InterPro" id="IPR035899">
    <property type="entry name" value="DBL_dom_sf"/>
</dbReference>
<name>A0AAV8ZKT2_9CUCU</name>
<dbReference type="InterPro" id="IPR011993">
    <property type="entry name" value="PH-like_dom_sf"/>
</dbReference>
<dbReference type="SUPFAM" id="SSF50729">
    <property type="entry name" value="PH domain-like"/>
    <property type="match status" value="1"/>
</dbReference>
<comment type="caution">
    <text evidence="4">The sequence shown here is derived from an EMBL/GenBank/DDBJ whole genome shotgun (WGS) entry which is preliminary data.</text>
</comment>
<protein>
    <recommendedName>
        <fullName evidence="3">PH domain-containing protein</fullName>
    </recommendedName>
</protein>
<reference evidence="4" key="1">
    <citation type="journal article" date="2023" name="Insect Mol. Biol.">
        <title>Genome sequencing provides insights into the evolution of gene families encoding plant cell wall-degrading enzymes in longhorned beetles.</title>
        <authorList>
            <person name="Shin N.R."/>
            <person name="Okamura Y."/>
            <person name="Kirsch R."/>
            <person name="Pauchet Y."/>
        </authorList>
    </citation>
    <scope>NUCLEOTIDE SEQUENCE</scope>
    <source>
        <strain evidence="4">RBIC_L_NR</strain>
    </source>
</reference>
<sequence>MENTPVDHPDHKYLEEALRIAEKFLSSVNENIRVKENQDRMEWLQQCVQNDLNLVFNSNTNKLGPRQLLHFGVFIKLKSNKELLGFLFNDFLLLVQPSKSIAGSQFLFQRNSNISYKMYKQPILIQNLSMNRESTDNIENGTDSNRVLNIVDDKSTYKIALLASTVHDCSLWMKRIEHVKEAYAKITSINHHVKRRTQPQMGPTCGRLLVLVQKGKRFISSGKPHSENIYCKVTLGAQELQTDIAKEHFNNGNVPQNGAPQIPPYLEL</sequence>
<dbReference type="InterPro" id="IPR051480">
    <property type="entry name" value="Endocytic_GEF_Adapter"/>
</dbReference>
<dbReference type="Gene3D" id="2.30.29.30">
    <property type="entry name" value="Pleckstrin-homology domain (PH domain)/Phosphotyrosine-binding domain (PTB)"/>
    <property type="match status" value="1"/>
</dbReference>
<dbReference type="InterPro" id="IPR001849">
    <property type="entry name" value="PH_domain"/>
</dbReference>
<feature type="domain" description="PH" evidence="3">
    <location>
        <begin position="53"/>
        <end position="188"/>
    </location>
</feature>
<dbReference type="Proteomes" id="UP001162156">
    <property type="component" value="Unassembled WGS sequence"/>
</dbReference>
<proteinExistence type="predicted"/>
<gene>
    <name evidence="4" type="ORF">NQ314_003910</name>
</gene>
<evidence type="ECO:0000256" key="2">
    <source>
        <dbReference type="ARBA" id="ARBA00022490"/>
    </source>
</evidence>
<dbReference type="EMBL" id="JANEYF010001167">
    <property type="protein sequence ID" value="KAJ8965769.1"/>
    <property type="molecule type" value="Genomic_DNA"/>
</dbReference>
<evidence type="ECO:0000313" key="4">
    <source>
        <dbReference type="EMBL" id="KAJ8965769.1"/>
    </source>
</evidence>
<evidence type="ECO:0000259" key="3">
    <source>
        <dbReference type="Pfam" id="PF16652"/>
    </source>
</evidence>
<evidence type="ECO:0000256" key="1">
    <source>
        <dbReference type="ARBA" id="ARBA00004496"/>
    </source>
</evidence>
<organism evidence="4 5">
    <name type="scientific">Rhamnusium bicolor</name>
    <dbReference type="NCBI Taxonomy" id="1586634"/>
    <lineage>
        <taxon>Eukaryota</taxon>
        <taxon>Metazoa</taxon>
        <taxon>Ecdysozoa</taxon>
        <taxon>Arthropoda</taxon>
        <taxon>Hexapoda</taxon>
        <taxon>Insecta</taxon>
        <taxon>Pterygota</taxon>
        <taxon>Neoptera</taxon>
        <taxon>Endopterygota</taxon>
        <taxon>Coleoptera</taxon>
        <taxon>Polyphaga</taxon>
        <taxon>Cucujiformia</taxon>
        <taxon>Chrysomeloidea</taxon>
        <taxon>Cerambycidae</taxon>
        <taxon>Lepturinae</taxon>
        <taxon>Rhagiini</taxon>
        <taxon>Rhamnusium</taxon>
    </lineage>
</organism>
<dbReference type="PANTHER" id="PTHR46006:SF6">
    <property type="entry name" value="INTERSECTIN-2 ISOFORM X1"/>
    <property type="match status" value="1"/>
</dbReference>
<keyword evidence="5" id="KW-1185">Reference proteome</keyword>
<dbReference type="SUPFAM" id="SSF48065">
    <property type="entry name" value="DBL homology domain (DH-domain)"/>
    <property type="match status" value="1"/>
</dbReference>
<dbReference type="Gene3D" id="1.20.900.10">
    <property type="entry name" value="Dbl homology (DH) domain"/>
    <property type="match status" value="1"/>
</dbReference>
<dbReference type="Pfam" id="PF16652">
    <property type="entry name" value="PH_13"/>
    <property type="match status" value="1"/>
</dbReference>
<keyword evidence="2" id="KW-0963">Cytoplasm</keyword>
<comment type="subcellular location">
    <subcellularLocation>
        <location evidence="1">Cytoplasm</location>
    </subcellularLocation>
</comment>
<dbReference type="GO" id="GO:0005737">
    <property type="term" value="C:cytoplasm"/>
    <property type="evidence" value="ECO:0007669"/>
    <property type="project" value="UniProtKB-SubCell"/>
</dbReference>
<dbReference type="AlphaFoldDB" id="A0AAV8ZKT2"/>
<evidence type="ECO:0000313" key="5">
    <source>
        <dbReference type="Proteomes" id="UP001162156"/>
    </source>
</evidence>
<accession>A0AAV8ZKT2</accession>
<dbReference type="GO" id="GO:0035025">
    <property type="term" value="P:positive regulation of Rho protein signal transduction"/>
    <property type="evidence" value="ECO:0007669"/>
    <property type="project" value="TreeGrafter"/>
</dbReference>
<dbReference type="PANTHER" id="PTHR46006">
    <property type="entry name" value="RHO GUANINE NUCLEOTIDE EXCHANGE FACTOR AT 64C, ISOFORM A"/>
    <property type="match status" value="1"/>
</dbReference>